<keyword evidence="3" id="KW-1185">Reference proteome</keyword>
<protein>
    <submittedName>
        <fullName evidence="2">DUF4625 domain-containing protein</fullName>
    </submittedName>
</protein>
<sequence length="305" mass="34076">MKKYLLLSAMAGVVFFSCNTDDDTPRDMDAPVISTAEGRDEIRPRQGERMAATNDHMHVRFSVSDPSGIQQVRIDVHSGFDGHTHGRVAQGFEPLTVSRRIDLNGATFYNQDGHDTDIYWEGENSEIDGTVLAGPYHFGIDATDIHGNVTSYADNNNYSSTFYLERPYAPDMQITNLDGNELDGEPGEALDVQGTVHRRDHQLSSDITFLWVRLVEEDDHDDDDHGHGEDVYERMWGQSTWRQHSNGNWYGGADLPSGASINLAEALAGDNAIILPSGDRHYELIIWAEDSNGNVTRRAYEVHAH</sequence>
<gene>
    <name evidence="2" type="ORF">KI659_04275</name>
</gene>
<keyword evidence="1" id="KW-0732">Signal</keyword>
<dbReference type="InterPro" id="IPR027829">
    <property type="entry name" value="DUF4625"/>
</dbReference>
<comment type="caution">
    <text evidence="2">The sequence shown here is derived from an EMBL/GenBank/DDBJ whole genome shotgun (WGS) entry which is preliminary data.</text>
</comment>
<organism evidence="2 3">
    <name type="scientific">Litoribacter ruber</name>
    <dbReference type="NCBI Taxonomy" id="702568"/>
    <lineage>
        <taxon>Bacteria</taxon>
        <taxon>Pseudomonadati</taxon>
        <taxon>Bacteroidota</taxon>
        <taxon>Cytophagia</taxon>
        <taxon>Cytophagales</taxon>
        <taxon>Cyclobacteriaceae</taxon>
        <taxon>Litoribacter</taxon>
    </lineage>
</organism>
<reference evidence="2 3" key="1">
    <citation type="submission" date="2021-05" db="EMBL/GenBank/DDBJ databases">
        <authorList>
            <person name="Zhang Z.D."/>
            <person name="Osman G."/>
        </authorList>
    </citation>
    <scope>NUCLEOTIDE SEQUENCE [LARGE SCALE GENOMIC DNA]</scope>
    <source>
        <strain evidence="2 3">KCTC 32217</strain>
    </source>
</reference>
<dbReference type="EMBL" id="JAHCMY010000001">
    <property type="protein sequence ID" value="MBS9523228.1"/>
    <property type="molecule type" value="Genomic_DNA"/>
</dbReference>
<evidence type="ECO:0000256" key="1">
    <source>
        <dbReference type="SAM" id="SignalP"/>
    </source>
</evidence>
<dbReference type="Pfam" id="PF15418">
    <property type="entry name" value="DUF4625"/>
    <property type="match status" value="1"/>
</dbReference>
<dbReference type="AlphaFoldDB" id="A0AAP2CEU2"/>
<accession>A0AAP2CEU2</accession>
<evidence type="ECO:0000313" key="2">
    <source>
        <dbReference type="EMBL" id="MBS9523228.1"/>
    </source>
</evidence>
<dbReference type="PROSITE" id="PS51257">
    <property type="entry name" value="PROKAR_LIPOPROTEIN"/>
    <property type="match status" value="1"/>
</dbReference>
<feature type="signal peptide" evidence="1">
    <location>
        <begin position="1"/>
        <end position="20"/>
    </location>
</feature>
<name>A0AAP2CEU2_9BACT</name>
<proteinExistence type="predicted"/>
<evidence type="ECO:0000313" key="3">
    <source>
        <dbReference type="Proteomes" id="UP001319104"/>
    </source>
</evidence>
<dbReference type="Proteomes" id="UP001319104">
    <property type="component" value="Unassembled WGS sequence"/>
</dbReference>
<feature type="chain" id="PRO_5043037714" evidence="1">
    <location>
        <begin position="21"/>
        <end position="305"/>
    </location>
</feature>